<evidence type="ECO:0000256" key="3">
    <source>
        <dbReference type="ARBA" id="ARBA00022527"/>
    </source>
</evidence>
<dbReference type="GO" id="GO:0005816">
    <property type="term" value="C:spindle pole body"/>
    <property type="evidence" value="ECO:0007669"/>
    <property type="project" value="TreeGrafter"/>
</dbReference>
<dbReference type="GO" id="GO:0007052">
    <property type="term" value="P:mitotic spindle organization"/>
    <property type="evidence" value="ECO:0007669"/>
    <property type="project" value="TreeGrafter"/>
</dbReference>
<dbReference type="PANTHER" id="PTHR24345">
    <property type="entry name" value="SERINE/THREONINE-PROTEIN KINASE PLK"/>
    <property type="match status" value="1"/>
</dbReference>
<dbReference type="InterPro" id="IPR008271">
    <property type="entry name" value="Ser/Thr_kinase_AS"/>
</dbReference>
<dbReference type="CDD" id="cd14099">
    <property type="entry name" value="STKc_PLK"/>
    <property type="match status" value="1"/>
</dbReference>
<dbReference type="Gene3D" id="3.30.1120.30">
    <property type="entry name" value="POLO box domain"/>
    <property type="match status" value="2"/>
</dbReference>
<accession>A0A194XRD2</accession>
<dbReference type="RefSeq" id="XP_018077066.1">
    <property type="nucleotide sequence ID" value="XM_018206616.1"/>
</dbReference>
<dbReference type="CDD" id="cd13118">
    <property type="entry name" value="POLO_box_1"/>
    <property type="match status" value="1"/>
</dbReference>
<dbReference type="InterPro" id="IPR017441">
    <property type="entry name" value="Protein_kinase_ATP_BS"/>
</dbReference>
<evidence type="ECO:0000256" key="9">
    <source>
        <dbReference type="SAM" id="MobiDB-lite"/>
    </source>
</evidence>
<dbReference type="GO" id="GO:0005737">
    <property type="term" value="C:cytoplasm"/>
    <property type="evidence" value="ECO:0007669"/>
    <property type="project" value="TreeGrafter"/>
</dbReference>
<dbReference type="PROSITE" id="PS00107">
    <property type="entry name" value="PROTEIN_KINASE_ATP"/>
    <property type="match status" value="1"/>
</dbReference>
<dbReference type="OrthoDB" id="408964at2759"/>
<name>A0A194XRD2_MOLSC</name>
<evidence type="ECO:0000256" key="6">
    <source>
        <dbReference type="ARBA" id="ARBA00022777"/>
    </source>
</evidence>
<dbReference type="GO" id="GO:0004674">
    <property type="term" value="F:protein serine/threonine kinase activity"/>
    <property type="evidence" value="ECO:0007669"/>
    <property type="project" value="UniProtKB-KW"/>
</dbReference>
<dbReference type="GeneID" id="28816342"/>
<dbReference type="SUPFAM" id="SSF82615">
    <property type="entry name" value="Polo-box domain"/>
    <property type="match status" value="2"/>
</dbReference>
<dbReference type="Proteomes" id="UP000070700">
    <property type="component" value="Unassembled WGS sequence"/>
</dbReference>
<dbReference type="InterPro" id="IPR011009">
    <property type="entry name" value="Kinase-like_dom_sf"/>
</dbReference>
<dbReference type="Pfam" id="PF00659">
    <property type="entry name" value="POLO_box"/>
    <property type="match status" value="1"/>
</dbReference>
<evidence type="ECO:0000313" key="11">
    <source>
        <dbReference type="EMBL" id="KUJ22711.1"/>
    </source>
</evidence>
<evidence type="ECO:0000256" key="5">
    <source>
        <dbReference type="ARBA" id="ARBA00022741"/>
    </source>
</evidence>
<dbReference type="KEGG" id="psco:LY89DRAFT_308352"/>
<evidence type="ECO:0000313" key="12">
    <source>
        <dbReference type="Proteomes" id="UP000070700"/>
    </source>
</evidence>
<dbReference type="GO" id="GO:0005634">
    <property type="term" value="C:nucleus"/>
    <property type="evidence" value="ECO:0007669"/>
    <property type="project" value="TreeGrafter"/>
</dbReference>
<feature type="binding site" evidence="8">
    <location>
        <position position="153"/>
    </location>
    <ligand>
        <name>ATP</name>
        <dbReference type="ChEBI" id="CHEBI:30616"/>
    </ligand>
</feature>
<dbReference type="PROSITE" id="PS00108">
    <property type="entry name" value="PROTEIN_KINASE_ST"/>
    <property type="match status" value="1"/>
</dbReference>
<dbReference type="STRING" id="149040.A0A194XRD2"/>
<gene>
    <name evidence="11" type="ORF">LY89DRAFT_308352</name>
</gene>
<evidence type="ECO:0000256" key="4">
    <source>
        <dbReference type="ARBA" id="ARBA00022679"/>
    </source>
</evidence>
<evidence type="ECO:0000256" key="7">
    <source>
        <dbReference type="ARBA" id="ARBA00022840"/>
    </source>
</evidence>
<evidence type="ECO:0000256" key="8">
    <source>
        <dbReference type="PROSITE-ProRule" id="PRU10141"/>
    </source>
</evidence>
<dbReference type="PROSITE" id="PS50011">
    <property type="entry name" value="PROTEIN_KINASE_DOM"/>
    <property type="match status" value="1"/>
</dbReference>
<keyword evidence="4" id="KW-0808">Transferase</keyword>
<keyword evidence="5 8" id="KW-0547">Nucleotide-binding</keyword>
<evidence type="ECO:0000256" key="1">
    <source>
        <dbReference type="ARBA" id="ARBA00018572"/>
    </source>
</evidence>
<proteinExistence type="predicted"/>
<feature type="domain" description="Protein kinase" evidence="10">
    <location>
        <begin position="124"/>
        <end position="386"/>
    </location>
</feature>
<dbReference type="PANTHER" id="PTHR24345:SF0">
    <property type="entry name" value="CELL CYCLE SERINE_THREONINE-PROTEIN KINASE CDC5_MSD2"/>
    <property type="match status" value="1"/>
</dbReference>
<dbReference type="GO" id="GO:0000776">
    <property type="term" value="C:kinetochore"/>
    <property type="evidence" value="ECO:0007669"/>
    <property type="project" value="TreeGrafter"/>
</dbReference>
<dbReference type="SMART" id="SM00220">
    <property type="entry name" value="S_TKc"/>
    <property type="match status" value="1"/>
</dbReference>
<sequence length="1022" mass="115542">MQVYCTHNDTDYWKVVGLIETDFRFRLEPLQDGVTYHKATDSLFEAARPYIAWSCICPDGIDMEALSPRDPNAHVRAKKAIKKEPSKAKALVAKLTGKEKDHPPAPPTEVREPPSSDRRNGAIYKTGRCLGKGGFAICYEGQLAGTTQIYALKIVKSHMPQKKMEQKFQTELQIHSKMRHANIVQFHRAFSFDKCTFIVLELCPNGSLMDMVKKRKYVTEPEVRYWTVQMAGAIKYMHGKGIIHRDLKMGNIFLDKDMNVKVGDFGLAALLVTGKDWQAHRRTTLCGTPNYIAPEILAKDKGGHDHAVDIWSLGIIIFALLTGKPPFQAATADEIYRRARELEYDWPKLDTSENYISDETKDLVAAMLQAPEKRPDPDMIVQHPFFTCGWVPQAEEMTTSLRERHPDPTQFLSVGARNGRTSLYTKNIKKLCIKCEVGPWSPASKHRTSTYREVAEEERAGLTPIVPLAEDVVYRPFNELLQEQIQQEVERRERAVQTEGVQDGLSPEPKKIKTGEPSMSRPSTQSFAAQQRARPLASVSSAPTRLVKTRQPSQESSSRGILGLASRTKSRKVEEKSSEDTAAVQDRLAADLVSQLNKAEAERKAQLFEPSPEVKQSIFNPKQEVETVSNTNPDSVLEGLRRLQAELERALNSRTTAIETKKSPPAFPIVIKWVDYTNKYGLGYVISNGSIGSIFKSLPADFSRPGKGYLPPTCLVVRDAERHLQNKRNEAYLDRYEIVPISGPNLEFYENRSEDGLVRVKVNPMNYKAIHGPNGENPKLPVGKDEYDERKRELLVLWKKFSNYMYSFGKDAEYPFDEAIARRPSEPETVSAGNVVTFYQRWGDVGCWAFCDGHFQFNFPDHTKIVISADGTYCNFYHLPIEAARGLTINGEIPPNGLDDRSMLTYPLQTLLNFMAKPTKSTTRKRPEINPMIQGIPQANDFRRKIEFIRDAVKEWVSNGGLGNSDMEPEGRLKFKGFRETANVKIPMKHVWTTVGARGGDDRRVAWFNPKKPDEIIPDIKS</sequence>
<evidence type="ECO:0000259" key="10">
    <source>
        <dbReference type="PROSITE" id="PS50011"/>
    </source>
</evidence>
<dbReference type="FunFam" id="3.30.200.20:FF:000042">
    <property type="entry name" value="Aurora kinase A"/>
    <property type="match status" value="1"/>
</dbReference>
<feature type="region of interest" description="Disordered" evidence="9">
    <location>
        <begin position="96"/>
        <end position="123"/>
    </location>
</feature>
<dbReference type="Gene3D" id="3.30.200.20">
    <property type="entry name" value="Phosphorylase Kinase, domain 1"/>
    <property type="match status" value="1"/>
</dbReference>
<keyword evidence="3" id="KW-0723">Serine/threonine-protein kinase</keyword>
<dbReference type="SUPFAM" id="SSF56112">
    <property type="entry name" value="Protein kinase-like (PK-like)"/>
    <property type="match status" value="1"/>
</dbReference>
<dbReference type="Gene3D" id="1.10.510.10">
    <property type="entry name" value="Transferase(Phosphotransferase) domain 1"/>
    <property type="match status" value="1"/>
</dbReference>
<dbReference type="InterPro" id="IPR036947">
    <property type="entry name" value="POLO_box_dom_sf"/>
</dbReference>
<feature type="compositionally biased region" description="Polar residues" evidence="9">
    <location>
        <begin position="550"/>
        <end position="559"/>
    </location>
</feature>
<dbReference type="GO" id="GO:0000922">
    <property type="term" value="C:spindle pole"/>
    <property type="evidence" value="ECO:0007669"/>
    <property type="project" value="TreeGrafter"/>
</dbReference>
<protein>
    <recommendedName>
        <fullName evidence="1">Serine/threonine-protein kinase ATG1</fullName>
    </recommendedName>
    <alternativeName>
        <fullName evidence="2">Serine/threonine-protein kinase atg1</fullName>
    </alternativeName>
</protein>
<dbReference type="GO" id="GO:0005524">
    <property type="term" value="F:ATP binding"/>
    <property type="evidence" value="ECO:0007669"/>
    <property type="project" value="UniProtKB-UniRule"/>
</dbReference>
<organism evidence="11 12">
    <name type="scientific">Mollisia scopiformis</name>
    <name type="common">Conifer needle endophyte fungus</name>
    <name type="synonym">Phialocephala scopiformis</name>
    <dbReference type="NCBI Taxonomy" id="149040"/>
    <lineage>
        <taxon>Eukaryota</taxon>
        <taxon>Fungi</taxon>
        <taxon>Dikarya</taxon>
        <taxon>Ascomycota</taxon>
        <taxon>Pezizomycotina</taxon>
        <taxon>Leotiomycetes</taxon>
        <taxon>Helotiales</taxon>
        <taxon>Mollisiaceae</taxon>
        <taxon>Mollisia</taxon>
    </lineage>
</organism>
<dbReference type="Pfam" id="PF00069">
    <property type="entry name" value="Pkinase"/>
    <property type="match status" value="1"/>
</dbReference>
<feature type="compositionally biased region" description="Basic and acidic residues" evidence="9">
    <location>
        <begin position="96"/>
        <end position="120"/>
    </location>
</feature>
<keyword evidence="7 8" id="KW-0067">ATP-binding</keyword>
<evidence type="ECO:0000256" key="2">
    <source>
        <dbReference type="ARBA" id="ARBA00019599"/>
    </source>
</evidence>
<dbReference type="InterPro" id="IPR033701">
    <property type="entry name" value="POLO_box_1"/>
</dbReference>
<keyword evidence="12" id="KW-1185">Reference proteome</keyword>
<reference evidence="11 12" key="1">
    <citation type="submission" date="2015-10" db="EMBL/GenBank/DDBJ databases">
        <title>Full genome of DAOMC 229536 Phialocephala scopiformis, a fungal endophyte of spruce producing the potent anti-insectan compound rugulosin.</title>
        <authorList>
            <consortium name="DOE Joint Genome Institute"/>
            <person name="Walker A.K."/>
            <person name="Frasz S.L."/>
            <person name="Seifert K.A."/>
            <person name="Miller J.D."/>
            <person name="Mondo S.J."/>
            <person name="Labutti K."/>
            <person name="Lipzen A."/>
            <person name="Dockter R."/>
            <person name="Kennedy M."/>
            <person name="Grigoriev I.V."/>
            <person name="Spatafora J.W."/>
        </authorList>
    </citation>
    <scope>NUCLEOTIDE SEQUENCE [LARGE SCALE GENOMIC DNA]</scope>
    <source>
        <strain evidence="11 12">CBS 120377</strain>
    </source>
</reference>
<dbReference type="EMBL" id="KQ947406">
    <property type="protein sequence ID" value="KUJ22711.1"/>
    <property type="molecule type" value="Genomic_DNA"/>
</dbReference>
<dbReference type="AlphaFoldDB" id="A0A194XRD2"/>
<feature type="compositionally biased region" description="Polar residues" evidence="9">
    <location>
        <begin position="520"/>
        <end position="529"/>
    </location>
</feature>
<dbReference type="InterPro" id="IPR000959">
    <property type="entry name" value="POLO_box_dom"/>
</dbReference>
<dbReference type="InParanoid" id="A0A194XRD2"/>
<dbReference type="FunCoup" id="A0A194XRD2">
    <property type="interactions" value="314"/>
</dbReference>
<keyword evidence="6 11" id="KW-0418">Kinase</keyword>
<dbReference type="InterPro" id="IPR000719">
    <property type="entry name" value="Prot_kinase_dom"/>
</dbReference>
<dbReference type="FunFam" id="1.10.510.10:FF:000652">
    <property type="entry name" value="Serine/threonine-protein kinase"/>
    <property type="match status" value="1"/>
</dbReference>
<feature type="region of interest" description="Disordered" evidence="9">
    <location>
        <begin position="491"/>
        <end position="583"/>
    </location>
</feature>